<evidence type="ECO:0000313" key="3">
    <source>
        <dbReference type="Proteomes" id="UP001417504"/>
    </source>
</evidence>
<name>A0AAP0HJ58_9MAGN</name>
<accession>A0AAP0HJ58</accession>
<dbReference type="Proteomes" id="UP001417504">
    <property type="component" value="Unassembled WGS sequence"/>
</dbReference>
<organism evidence="2 3">
    <name type="scientific">Stephania japonica</name>
    <dbReference type="NCBI Taxonomy" id="461633"/>
    <lineage>
        <taxon>Eukaryota</taxon>
        <taxon>Viridiplantae</taxon>
        <taxon>Streptophyta</taxon>
        <taxon>Embryophyta</taxon>
        <taxon>Tracheophyta</taxon>
        <taxon>Spermatophyta</taxon>
        <taxon>Magnoliopsida</taxon>
        <taxon>Ranunculales</taxon>
        <taxon>Menispermaceae</taxon>
        <taxon>Menispermoideae</taxon>
        <taxon>Cissampelideae</taxon>
        <taxon>Stephania</taxon>
    </lineage>
</organism>
<keyword evidence="3" id="KW-1185">Reference proteome</keyword>
<dbReference type="AlphaFoldDB" id="A0AAP0HJ58"/>
<gene>
    <name evidence="2" type="ORF">Sjap_023640</name>
</gene>
<evidence type="ECO:0000256" key="1">
    <source>
        <dbReference type="SAM" id="MobiDB-lite"/>
    </source>
</evidence>
<feature type="region of interest" description="Disordered" evidence="1">
    <location>
        <begin position="21"/>
        <end position="76"/>
    </location>
</feature>
<proteinExistence type="predicted"/>
<feature type="compositionally biased region" description="Polar residues" evidence="1">
    <location>
        <begin position="66"/>
        <end position="76"/>
    </location>
</feature>
<comment type="caution">
    <text evidence="2">The sequence shown here is derived from an EMBL/GenBank/DDBJ whole genome shotgun (WGS) entry which is preliminary data.</text>
</comment>
<reference evidence="2 3" key="1">
    <citation type="submission" date="2024-01" db="EMBL/GenBank/DDBJ databases">
        <title>Genome assemblies of Stephania.</title>
        <authorList>
            <person name="Yang L."/>
        </authorList>
    </citation>
    <scope>NUCLEOTIDE SEQUENCE [LARGE SCALE GENOMIC DNA]</scope>
    <source>
        <strain evidence="2">QJT</strain>
        <tissue evidence="2">Leaf</tissue>
    </source>
</reference>
<feature type="compositionally biased region" description="Basic and acidic residues" evidence="1">
    <location>
        <begin position="35"/>
        <end position="47"/>
    </location>
</feature>
<evidence type="ECO:0000313" key="2">
    <source>
        <dbReference type="EMBL" id="KAK9090463.1"/>
    </source>
</evidence>
<dbReference type="EMBL" id="JBBNAE010000010">
    <property type="protein sequence ID" value="KAK9090463.1"/>
    <property type="molecule type" value="Genomic_DNA"/>
</dbReference>
<protein>
    <submittedName>
        <fullName evidence="2">Uncharacterized protein</fullName>
    </submittedName>
</protein>
<sequence length="76" mass="8427">MSTSGFLLAEAYVMKKHYKESMKKNNSISNGGESPAKEAGRGEEKSSYRNGNHKWLAGLRKKIHPTTKQISGDSSR</sequence>